<dbReference type="Gene3D" id="1.50.10.20">
    <property type="match status" value="1"/>
</dbReference>
<dbReference type="PANTHER" id="PTHR11764:SF20">
    <property type="entry name" value="LANOSTEROL SYNTHASE"/>
    <property type="match status" value="1"/>
</dbReference>
<dbReference type="GO" id="GO:0031559">
    <property type="term" value="F:oxidosqualene cyclase activity"/>
    <property type="evidence" value="ECO:0007669"/>
    <property type="project" value="UniProtKB-ARBA"/>
</dbReference>
<evidence type="ECO:0000313" key="3">
    <source>
        <dbReference type="Proteomes" id="UP001420932"/>
    </source>
</evidence>
<sequence>MYGSWGVCFTHGTWFGVKGLLAAGKTYRTSSSIRRASDFLPSKHGNRWEGSEGSNLGHGEAGQVSCYHSMYYRGAVGALVVAIEHEFGV</sequence>
<dbReference type="Proteomes" id="UP001420932">
    <property type="component" value="Unassembled WGS sequence"/>
</dbReference>
<gene>
    <name evidence="2" type="ORF">Syun_011759</name>
</gene>
<name>A0AAP0PGU0_9MAGN</name>
<protein>
    <submittedName>
        <fullName evidence="2">Uncharacterized protein</fullName>
    </submittedName>
</protein>
<dbReference type="GO" id="GO:0005811">
    <property type="term" value="C:lipid droplet"/>
    <property type="evidence" value="ECO:0007669"/>
    <property type="project" value="InterPro"/>
</dbReference>
<proteinExistence type="inferred from homology"/>
<dbReference type="GO" id="GO:0016104">
    <property type="term" value="P:triterpenoid biosynthetic process"/>
    <property type="evidence" value="ECO:0007669"/>
    <property type="project" value="InterPro"/>
</dbReference>
<dbReference type="InterPro" id="IPR008930">
    <property type="entry name" value="Terpenoid_cyclase/PrenylTrfase"/>
</dbReference>
<organism evidence="2 3">
    <name type="scientific">Stephania yunnanensis</name>
    <dbReference type="NCBI Taxonomy" id="152371"/>
    <lineage>
        <taxon>Eukaryota</taxon>
        <taxon>Viridiplantae</taxon>
        <taxon>Streptophyta</taxon>
        <taxon>Embryophyta</taxon>
        <taxon>Tracheophyta</taxon>
        <taxon>Spermatophyta</taxon>
        <taxon>Magnoliopsida</taxon>
        <taxon>Ranunculales</taxon>
        <taxon>Menispermaceae</taxon>
        <taxon>Menispermoideae</taxon>
        <taxon>Cissampelideae</taxon>
        <taxon>Stephania</taxon>
    </lineage>
</organism>
<keyword evidence="3" id="KW-1185">Reference proteome</keyword>
<dbReference type="SUPFAM" id="SSF48239">
    <property type="entry name" value="Terpenoid cyclases/Protein prenyltransferases"/>
    <property type="match status" value="1"/>
</dbReference>
<dbReference type="InterPro" id="IPR018333">
    <property type="entry name" value="Squalene_cyclase"/>
</dbReference>
<comment type="caution">
    <text evidence="2">The sequence shown here is derived from an EMBL/GenBank/DDBJ whole genome shotgun (WGS) entry which is preliminary data.</text>
</comment>
<dbReference type="AlphaFoldDB" id="A0AAP0PGU0"/>
<evidence type="ECO:0000313" key="2">
    <source>
        <dbReference type="EMBL" id="KAK9142359.1"/>
    </source>
</evidence>
<reference evidence="2 3" key="1">
    <citation type="submission" date="2024-01" db="EMBL/GenBank/DDBJ databases">
        <title>Genome assemblies of Stephania.</title>
        <authorList>
            <person name="Yang L."/>
        </authorList>
    </citation>
    <scope>NUCLEOTIDE SEQUENCE [LARGE SCALE GENOMIC DNA]</scope>
    <source>
        <strain evidence="2">YNDBR</strain>
        <tissue evidence="2">Leaf</tissue>
    </source>
</reference>
<accession>A0AAP0PGU0</accession>
<dbReference type="PANTHER" id="PTHR11764">
    <property type="entry name" value="TERPENE CYCLASE/MUTASE FAMILY MEMBER"/>
    <property type="match status" value="1"/>
</dbReference>
<comment type="similarity">
    <text evidence="1">Belongs to the terpene cyclase/mutase family.</text>
</comment>
<dbReference type="EMBL" id="JBBNAF010000005">
    <property type="protein sequence ID" value="KAK9142359.1"/>
    <property type="molecule type" value="Genomic_DNA"/>
</dbReference>
<evidence type="ECO:0000256" key="1">
    <source>
        <dbReference type="ARBA" id="ARBA00009755"/>
    </source>
</evidence>